<comment type="subcellular location">
    <subcellularLocation>
        <location evidence="1">Secreted</location>
    </subcellularLocation>
</comment>
<proteinExistence type="inferred from homology"/>
<evidence type="ECO:0000256" key="7">
    <source>
        <dbReference type="SAM" id="SignalP"/>
    </source>
</evidence>
<keyword evidence="10" id="KW-1185">Reference proteome</keyword>
<dbReference type="AlphaFoldDB" id="A0A022RRG8"/>
<dbReference type="PROSITE" id="PS51473">
    <property type="entry name" value="GNK2"/>
    <property type="match status" value="2"/>
</dbReference>
<evidence type="ECO:0000256" key="5">
    <source>
        <dbReference type="ARBA" id="ARBA00023180"/>
    </source>
</evidence>
<dbReference type="EMBL" id="KI630264">
    <property type="protein sequence ID" value="EYU43107.1"/>
    <property type="molecule type" value="Genomic_DNA"/>
</dbReference>
<evidence type="ECO:0000256" key="1">
    <source>
        <dbReference type="ARBA" id="ARBA00004613"/>
    </source>
</evidence>
<feature type="chain" id="PRO_5001508292" description="Gnk2-homologous domain-containing protein" evidence="7">
    <location>
        <begin position="25"/>
        <end position="242"/>
    </location>
</feature>
<keyword evidence="4" id="KW-0677">Repeat</keyword>
<evidence type="ECO:0000256" key="3">
    <source>
        <dbReference type="ARBA" id="ARBA00022729"/>
    </source>
</evidence>
<evidence type="ECO:0000313" key="9">
    <source>
        <dbReference type="EMBL" id="EYU43107.1"/>
    </source>
</evidence>
<comment type="similarity">
    <text evidence="6">Belongs to the cysteine-rich repeat secretory protein family.</text>
</comment>
<dbReference type="PANTHER" id="PTHR32411:SF43">
    <property type="entry name" value="CYSTEINE-RICH REPEAT SECRETORY PROTEIN 38"/>
    <property type="match status" value="1"/>
</dbReference>
<dbReference type="GO" id="GO:0005576">
    <property type="term" value="C:extracellular region"/>
    <property type="evidence" value="ECO:0007669"/>
    <property type="project" value="UniProtKB-SubCell"/>
</dbReference>
<keyword evidence="5" id="KW-0325">Glycoprotein</keyword>
<dbReference type="OrthoDB" id="696781at2759"/>
<dbReference type="KEGG" id="egt:105951573"/>
<dbReference type="Proteomes" id="UP000030748">
    <property type="component" value="Unassembled WGS sequence"/>
</dbReference>
<protein>
    <recommendedName>
        <fullName evidence="8">Gnk2-homologous domain-containing protein</fullName>
    </recommendedName>
</protein>
<dbReference type="InterPro" id="IPR038408">
    <property type="entry name" value="GNK2_sf"/>
</dbReference>
<keyword evidence="2" id="KW-0964">Secreted</keyword>
<dbReference type="PhylomeDB" id="A0A022RRG8"/>
<feature type="domain" description="Gnk2-homologous" evidence="8">
    <location>
        <begin position="134"/>
        <end position="240"/>
    </location>
</feature>
<dbReference type="FunFam" id="3.30.430.20:FF:000002">
    <property type="entry name" value="Cysteine-rich receptor-like protein kinase 10"/>
    <property type="match status" value="1"/>
</dbReference>
<sequence>MAYSFLLPILVISINSLLIQTALSASPLFSICSSTQNFTTNSLYERNLNKLLGDLYFKTPPTGFGFGSSGQYTDRVYGLSLCRGDVSTNDCKTCVVEASSHVTKICPNIKGAVIWYDNCYLKYSDVNFHGTIDNRNKFYMWNLNNVSTNAELFNQKTRELIGNLSTNASRTSKMYANGETDIGIESKIYGMAQCSRDLSRDDCKKCLDGAVSELPSCCGGKQGGRVVGGSCNIRYEIYPFLN</sequence>
<dbReference type="FunFam" id="3.30.430.20:FF:000009">
    <property type="entry name" value="Cysteine-rich receptor-like protein kinase 28"/>
    <property type="match status" value="1"/>
</dbReference>
<name>A0A022RRG8_ERYGU</name>
<evidence type="ECO:0000256" key="4">
    <source>
        <dbReference type="ARBA" id="ARBA00022737"/>
    </source>
</evidence>
<dbReference type="STRING" id="4155.A0A022RRG8"/>
<dbReference type="OMA" id="AHITQIC"/>
<evidence type="ECO:0000256" key="2">
    <source>
        <dbReference type="ARBA" id="ARBA00022525"/>
    </source>
</evidence>
<dbReference type="InterPro" id="IPR050581">
    <property type="entry name" value="CRR_secretory_protein"/>
</dbReference>
<feature type="domain" description="Gnk2-homologous" evidence="8">
    <location>
        <begin position="26"/>
        <end position="128"/>
    </location>
</feature>
<dbReference type="Pfam" id="PF01657">
    <property type="entry name" value="Stress-antifung"/>
    <property type="match status" value="2"/>
</dbReference>
<reference evidence="9 10" key="1">
    <citation type="journal article" date="2013" name="Proc. Natl. Acad. Sci. U.S.A.">
        <title>Fine-scale variation in meiotic recombination in Mimulus inferred from population shotgun sequencing.</title>
        <authorList>
            <person name="Hellsten U."/>
            <person name="Wright K.M."/>
            <person name="Jenkins J."/>
            <person name="Shu S."/>
            <person name="Yuan Y."/>
            <person name="Wessler S.R."/>
            <person name="Schmutz J."/>
            <person name="Willis J.H."/>
            <person name="Rokhsar D.S."/>
        </authorList>
    </citation>
    <scope>NUCLEOTIDE SEQUENCE [LARGE SCALE GENOMIC DNA]</scope>
    <source>
        <strain evidence="10">cv. DUN x IM62</strain>
    </source>
</reference>
<organism evidence="9 10">
    <name type="scientific">Erythranthe guttata</name>
    <name type="common">Yellow monkey flower</name>
    <name type="synonym">Mimulus guttatus</name>
    <dbReference type="NCBI Taxonomy" id="4155"/>
    <lineage>
        <taxon>Eukaryota</taxon>
        <taxon>Viridiplantae</taxon>
        <taxon>Streptophyta</taxon>
        <taxon>Embryophyta</taxon>
        <taxon>Tracheophyta</taxon>
        <taxon>Spermatophyta</taxon>
        <taxon>Magnoliopsida</taxon>
        <taxon>eudicotyledons</taxon>
        <taxon>Gunneridae</taxon>
        <taxon>Pentapetalae</taxon>
        <taxon>asterids</taxon>
        <taxon>lamiids</taxon>
        <taxon>Lamiales</taxon>
        <taxon>Phrymaceae</taxon>
        <taxon>Erythranthe</taxon>
    </lineage>
</organism>
<dbReference type="InterPro" id="IPR002902">
    <property type="entry name" value="GNK2"/>
</dbReference>
<dbReference type="PANTHER" id="PTHR32411">
    <property type="entry name" value="CYSTEINE-RICH REPEAT SECRETORY PROTEIN 38-RELATED"/>
    <property type="match status" value="1"/>
</dbReference>
<keyword evidence="3 7" id="KW-0732">Signal</keyword>
<evidence type="ECO:0000313" key="10">
    <source>
        <dbReference type="Proteomes" id="UP000030748"/>
    </source>
</evidence>
<accession>A0A022RRG8</accession>
<feature type="signal peptide" evidence="7">
    <location>
        <begin position="1"/>
        <end position="24"/>
    </location>
</feature>
<dbReference type="CDD" id="cd23509">
    <property type="entry name" value="Gnk2-like"/>
    <property type="match status" value="2"/>
</dbReference>
<dbReference type="Gene3D" id="3.30.430.20">
    <property type="entry name" value="Gnk2 domain, C-X8-C-X2-C motif"/>
    <property type="match status" value="2"/>
</dbReference>
<evidence type="ECO:0000256" key="6">
    <source>
        <dbReference type="ARBA" id="ARBA00038515"/>
    </source>
</evidence>
<dbReference type="eggNOG" id="ENOG502QPWH">
    <property type="taxonomic scope" value="Eukaryota"/>
</dbReference>
<evidence type="ECO:0000259" key="8">
    <source>
        <dbReference type="PROSITE" id="PS51473"/>
    </source>
</evidence>
<gene>
    <name evidence="9" type="ORF">MIMGU_mgv1a022379mg</name>
</gene>